<reference evidence="1 2" key="1">
    <citation type="journal article" date="2021" name="J. Hered.">
        <title>A chromosome-level genome assembly of the parasitoid wasp, Cotesia glomerata (Hymenoptera: Braconidae).</title>
        <authorList>
            <person name="Pinto B.J."/>
            <person name="Weis J.J."/>
            <person name="Gamble T."/>
            <person name="Ode P.J."/>
            <person name="Paul R."/>
            <person name="Zaspel J.M."/>
        </authorList>
    </citation>
    <scope>NUCLEOTIDE SEQUENCE [LARGE SCALE GENOMIC DNA]</scope>
    <source>
        <strain evidence="1">CgM1</strain>
    </source>
</reference>
<evidence type="ECO:0000313" key="2">
    <source>
        <dbReference type="Proteomes" id="UP000826195"/>
    </source>
</evidence>
<organism evidence="1 2">
    <name type="scientific">Cotesia glomerata</name>
    <name type="common">Lepidopteran parasitic wasp</name>
    <name type="synonym">Apanteles glomeratus</name>
    <dbReference type="NCBI Taxonomy" id="32391"/>
    <lineage>
        <taxon>Eukaryota</taxon>
        <taxon>Metazoa</taxon>
        <taxon>Ecdysozoa</taxon>
        <taxon>Arthropoda</taxon>
        <taxon>Hexapoda</taxon>
        <taxon>Insecta</taxon>
        <taxon>Pterygota</taxon>
        <taxon>Neoptera</taxon>
        <taxon>Endopterygota</taxon>
        <taxon>Hymenoptera</taxon>
        <taxon>Apocrita</taxon>
        <taxon>Ichneumonoidea</taxon>
        <taxon>Braconidae</taxon>
        <taxon>Microgastrinae</taxon>
        <taxon>Cotesia</taxon>
    </lineage>
</organism>
<evidence type="ECO:0000313" key="1">
    <source>
        <dbReference type="EMBL" id="KAH0557495.1"/>
    </source>
</evidence>
<dbReference type="Proteomes" id="UP000826195">
    <property type="component" value="Unassembled WGS sequence"/>
</dbReference>
<dbReference type="AlphaFoldDB" id="A0AAV7IR06"/>
<sequence length="115" mass="13561">MNGYDWSTSSERGTEEWWRLAVESFCGKAWVLRRFHDEEFYLEGRCFGDHGEFRSLVRERCLICHEHRTNQSGQCTWCKRSLLQQLRDCPHAMDIIDENVTVAHSREKLGLPDLG</sequence>
<keyword evidence="2" id="KW-1185">Reference proteome</keyword>
<name>A0AAV7IR06_COTGL</name>
<protein>
    <submittedName>
        <fullName evidence="1">Uncharacterized protein</fullName>
    </submittedName>
</protein>
<dbReference type="EMBL" id="JAHXZJ010000747">
    <property type="protein sequence ID" value="KAH0557495.1"/>
    <property type="molecule type" value="Genomic_DNA"/>
</dbReference>
<accession>A0AAV7IR06</accession>
<comment type="caution">
    <text evidence="1">The sequence shown here is derived from an EMBL/GenBank/DDBJ whole genome shotgun (WGS) entry which is preliminary data.</text>
</comment>
<gene>
    <name evidence="1" type="ORF">KQX54_007041</name>
</gene>
<proteinExistence type="predicted"/>